<dbReference type="STRING" id="754436.JCM19237_5063"/>
<dbReference type="Gene3D" id="3.20.20.80">
    <property type="entry name" value="Glycosidases"/>
    <property type="match status" value="1"/>
</dbReference>
<protein>
    <submittedName>
        <fullName evidence="1">Uncharacterized protein</fullName>
    </submittedName>
</protein>
<evidence type="ECO:0000313" key="1">
    <source>
        <dbReference type="EMBL" id="GAL02170.1"/>
    </source>
</evidence>
<proteinExistence type="predicted"/>
<evidence type="ECO:0000313" key="2">
    <source>
        <dbReference type="Proteomes" id="UP000029227"/>
    </source>
</evidence>
<dbReference type="AlphaFoldDB" id="A0A090QGA3"/>
<comment type="caution">
    <text evidence="1">The sequence shown here is derived from an EMBL/GenBank/DDBJ whole genome shotgun (WGS) entry which is preliminary data.</text>
</comment>
<gene>
    <name evidence="1" type="ORF">JCM19237_5063</name>
</gene>
<organism evidence="1 2">
    <name type="scientific">Photobacterium aphoticum</name>
    <dbReference type="NCBI Taxonomy" id="754436"/>
    <lineage>
        <taxon>Bacteria</taxon>
        <taxon>Pseudomonadati</taxon>
        <taxon>Pseudomonadota</taxon>
        <taxon>Gammaproteobacteria</taxon>
        <taxon>Vibrionales</taxon>
        <taxon>Vibrionaceae</taxon>
        <taxon>Photobacterium</taxon>
    </lineage>
</organism>
<dbReference type="InterPro" id="IPR017853">
    <property type="entry name" value="GH"/>
</dbReference>
<reference evidence="1 2" key="1">
    <citation type="journal article" date="2014" name="Genome Announc.">
        <title>Draft Genome Sequences of Two Vibrionaceae Species, Vibrio ponticus C121 and Photobacterium aphoticum C119, Isolated as Coral Reef Microbiota.</title>
        <authorList>
            <person name="Al-saari N."/>
            <person name="Meirelles P.M."/>
            <person name="Mino S."/>
            <person name="Suda W."/>
            <person name="Oshima K."/>
            <person name="Hattori M."/>
            <person name="Ohkuma M."/>
            <person name="Thompson F.L."/>
            <person name="Gomez-Gil B."/>
            <person name="Sawabe T."/>
            <person name="Sawabe T."/>
        </authorList>
    </citation>
    <scope>NUCLEOTIDE SEQUENCE [LARGE SCALE GENOMIC DNA]</scope>
    <source>
        <strain evidence="1 2">JCM 19237</strain>
    </source>
</reference>
<dbReference type="SUPFAM" id="SSF51445">
    <property type="entry name" value="(Trans)glycosidases"/>
    <property type="match status" value="1"/>
</dbReference>
<sequence length="472" mass="53259">MVAKKAMNDISFETGRWLFPANAQFDEHAGTLTLTGQKGQYHRATIKIPVDRTQREVFFSGDLYLEDIVLGDKLWDAPKLRIADGSGKSLKACNLRNSLENQWHIDSCSVDQFHTLGLDELTLEIGFQNSEGRFSVRLPAFSYQRPEASPYVFPYPVPEDTSVTLTLSSEAVVAFENDLLSSNSHFSWADYSWSDAVVRDAIKTHFPMTNMRFPGGTVGNYYDHRTDGYHDDPSTFQSPSREKAFLAGWRFGYPGYQSLVKEQNATATLMFNVMHDDVTATENRLKKRLNDQLPIKWIELGNENYFPAQAYGYSSNGPNNPDVNQYIKHTQSLTQAIRKIAPDIKIAANINHLSYDVGSWSETLSRETYYDATIMHNYISVWNSDLTLSSGKTLIDAYKKTRHNIAEYRETFGNTPVLISEWGVQEAPESFLSVLAYADVFMALLEGNIHDGVVQQAGSTCSTIAIAIRRNR</sequence>
<dbReference type="Proteomes" id="UP000029227">
    <property type="component" value="Unassembled WGS sequence"/>
</dbReference>
<dbReference type="EMBL" id="BBMN01000001">
    <property type="protein sequence ID" value="GAL02170.1"/>
    <property type="molecule type" value="Genomic_DNA"/>
</dbReference>
<accession>A0A090QGA3</accession>
<dbReference type="eggNOG" id="COG3534">
    <property type="taxonomic scope" value="Bacteria"/>
</dbReference>
<name>A0A090QGA3_9GAMM</name>